<sequence>MFVQNGYLMVLILALGQVSGQSDRDWLTSTNSLHKTRPSSTSYENMPQTITDFGEVFNAFQVMARTAMKHLVEGFLPSLREAVSRAKREAQEDEQDYLDALVTGMGAMMDRQRCRQRVTCNAGKILQTSVPGSQVMVMLMEAVVPTSWMDWYSTVKTSVIDRSDNCFENYECDLLENQTEKRRSSASNRP</sequence>
<reference evidence="2 3" key="1">
    <citation type="journal article" date="2018" name="Nat. Ecol. Evol.">
        <title>Genomic signatures of mitonuclear coevolution across populations of Tigriopus californicus.</title>
        <authorList>
            <person name="Barreto F.S."/>
            <person name="Watson E.T."/>
            <person name="Lima T.G."/>
            <person name="Willett C.S."/>
            <person name="Edmands S."/>
            <person name="Li W."/>
            <person name="Burton R.S."/>
        </authorList>
    </citation>
    <scope>NUCLEOTIDE SEQUENCE [LARGE SCALE GENOMIC DNA]</scope>
    <source>
        <strain evidence="2 3">San Diego</strain>
    </source>
</reference>
<name>A0A553NBH3_TIGCA</name>
<evidence type="ECO:0000313" key="2">
    <source>
        <dbReference type="EMBL" id="TRY62796.1"/>
    </source>
</evidence>
<evidence type="ECO:0000313" key="3">
    <source>
        <dbReference type="Proteomes" id="UP000318571"/>
    </source>
</evidence>
<protein>
    <submittedName>
        <fullName evidence="2">Uncharacterized protein</fullName>
    </submittedName>
</protein>
<feature type="chain" id="PRO_5021814484" evidence="1">
    <location>
        <begin position="21"/>
        <end position="190"/>
    </location>
</feature>
<dbReference type="EMBL" id="VCGU01000458">
    <property type="protein sequence ID" value="TRY62796.1"/>
    <property type="molecule type" value="Genomic_DNA"/>
</dbReference>
<gene>
    <name evidence="2" type="ORF">TCAL_03609</name>
</gene>
<accession>A0A553NBH3</accession>
<proteinExistence type="predicted"/>
<keyword evidence="3" id="KW-1185">Reference proteome</keyword>
<dbReference type="AlphaFoldDB" id="A0A553NBH3"/>
<dbReference type="Proteomes" id="UP000318571">
    <property type="component" value="Chromosome 10"/>
</dbReference>
<evidence type="ECO:0000256" key="1">
    <source>
        <dbReference type="SAM" id="SignalP"/>
    </source>
</evidence>
<keyword evidence="1" id="KW-0732">Signal</keyword>
<feature type="signal peptide" evidence="1">
    <location>
        <begin position="1"/>
        <end position="20"/>
    </location>
</feature>
<comment type="caution">
    <text evidence="2">The sequence shown here is derived from an EMBL/GenBank/DDBJ whole genome shotgun (WGS) entry which is preliminary data.</text>
</comment>
<organism evidence="2 3">
    <name type="scientific">Tigriopus californicus</name>
    <name type="common">Marine copepod</name>
    <dbReference type="NCBI Taxonomy" id="6832"/>
    <lineage>
        <taxon>Eukaryota</taxon>
        <taxon>Metazoa</taxon>
        <taxon>Ecdysozoa</taxon>
        <taxon>Arthropoda</taxon>
        <taxon>Crustacea</taxon>
        <taxon>Multicrustacea</taxon>
        <taxon>Hexanauplia</taxon>
        <taxon>Copepoda</taxon>
        <taxon>Harpacticoida</taxon>
        <taxon>Harpacticidae</taxon>
        <taxon>Tigriopus</taxon>
    </lineage>
</organism>